<evidence type="ECO:0008006" key="6">
    <source>
        <dbReference type="Google" id="ProtNLM"/>
    </source>
</evidence>
<dbReference type="Proteomes" id="UP000442714">
    <property type="component" value="Unassembled WGS sequence"/>
</dbReference>
<evidence type="ECO:0000256" key="3">
    <source>
        <dbReference type="SAM" id="Phobius"/>
    </source>
</evidence>
<comment type="caution">
    <text evidence="4">The sequence shown here is derived from an EMBL/GenBank/DDBJ whole genome shotgun (WGS) entry which is preliminary data.</text>
</comment>
<dbReference type="InterPro" id="IPR048254">
    <property type="entry name" value="CDP_ALCOHOL_P_TRANSF_CS"/>
</dbReference>
<organism evidence="4 5">
    <name type="scientific">Pontixanthobacter aquaemixtae</name>
    <dbReference type="NCBI Taxonomy" id="1958940"/>
    <lineage>
        <taxon>Bacteria</taxon>
        <taxon>Pseudomonadati</taxon>
        <taxon>Pseudomonadota</taxon>
        <taxon>Alphaproteobacteria</taxon>
        <taxon>Sphingomonadales</taxon>
        <taxon>Erythrobacteraceae</taxon>
        <taxon>Pontixanthobacter</taxon>
    </lineage>
</organism>
<dbReference type="EMBL" id="WTYX01000001">
    <property type="protein sequence ID" value="MXO90867.1"/>
    <property type="molecule type" value="Genomic_DNA"/>
</dbReference>
<dbReference type="RefSeq" id="WP_160604454.1">
    <property type="nucleotide sequence ID" value="NZ_WTYX01000001.1"/>
</dbReference>
<gene>
    <name evidence="4" type="ORF">GRI41_08545</name>
</gene>
<evidence type="ECO:0000256" key="1">
    <source>
        <dbReference type="ARBA" id="ARBA00022679"/>
    </source>
</evidence>
<dbReference type="GO" id="GO:0016020">
    <property type="term" value="C:membrane"/>
    <property type="evidence" value="ECO:0007669"/>
    <property type="project" value="InterPro"/>
</dbReference>
<dbReference type="InterPro" id="IPR000462">
    <property type="entry name" value="CDP-OH_P_trans"/>
</dbReference>
<feature type="transmembrane region" description="Helical" evidence="3">
    <location>
        <begin position="168"/>
        <end position="195"/>
    </location>
</feature>
<evidence type="ECO:0000313" key="4">
    <source>
        <dbReference type="EMBL" id="MXO90867.1"/>
    </source>
</evidence>
<dbReference type="PROSITE" id="PS00379">
    <property type="entry name" value="CDP_ALCOHOL_P_TRANSF"/>
    <property type="match status" value="1"/>
</dbReference>
<dbReference type="AlphaFoldDB" id="A0A844ZVT3"/>
<comment type="similarity">
    <text evidence="2">Belongs to the CDP-alcohol phosphatidyltransferase class-I family.</text>
</comment>
<dbReference type="Gene3D" id="1.20.120.1760">
    <property type="match status" value="1"/>
</dbReference>
<accession>A0A844ZVT3</accession>
<protein>
    <recommendedName>
        <fullName evidence="6">CDP-alcohol phosphatidyltransferase</fullName>
    </recommendedName>
</protein>
<sequence length="354" mass="37174">MPASSPIPILFESEAAANSLVAGIPAAARAARHASSLKDRAEESASIHIGVRGGWVPSALCEREVERLTAGLQWKAVDAAASDNAEWIPGVDLQCETEGNCLEPSKHPGSSGADDIANLKIQARRIISSTGKPGDGVISRHINRPISQTISRSLLHWPGIRPWHATMAAAIIGLGMFAALVFGGSAGLIVGAILFQTASIVDGADGEIARATFRTSARGAMMDSVTDAATNLGFVGGVSFNLYMAGQQHAGIAGAIGFALLTFGSALLAIQSRRDGGPFTFDALKTRFREKPSPLKQWLTYITMRDFYAFAAFLAILAGGATYLLFAFATIASGWFVVLCWTLAQTNTASAPPD</sequence>
<evidence type="ECO:0000313" key="5">
    <source>
        <dbReference type="Proteomes" id="UP000442714"/>
    </source>
</evidence>
<reference evidence="4 5" key="1">
    <citation type="submission" date="2019-12" db="EMBL/GenBank/DDBJ databases">
        <title>Genomic-based taxomic classification of the family Erythrobacteraceae.</title>
        <authorList>
            <person name="Xu L."/>
        </authorList>
    </citation>
    <scope>NUCLEOTIDE SEQUENCE [LARGE SCALE GENOMIC DNA]</scope>
    <source>
        <strain evidence="4 5">KCTC 52763</strain>
    </source>
</reference>
<feature type="transmembrane region" description="Helical" evidence="3">
    <location>
        <begin position="250"/>
        <end position="270"/>
    </location>
</feature>
<keyword evidence="3" id="KW-1133">Transmembrane helix</keyword>
<proteinExistence type="inferred from homology"/>
<dbReference type="OrthoDB" id="9767918at2"/>
<dbReference type="Pfam" id="PF01066">
    <property type="entry name" value="CDP-OH_P_transf"/>
    <property type="match status" value="1"/>
</dbReference>
<keyword evidence="5" id="KW-1185">Reference proteome</keyword>
<dbReference type="GO" id="GO:0008654">
    <property type="term" value="P:phospholipid biosynthetic process"/>
    <property type="evidence" value="ECO:0007669"/>
    <property type="project" value="InterPro"/>
</dbReference>
<name>A0A844ZVT3_9SPHN</name>
<keyword evidence="1 2" id="KW-0808">Transferase</keyword>
<dbReference type="GO" id="GO:0016780">
    <property type="term" value="F:phosphotransferase activity, for other substituted phosphate groups"/>
    <property type="evidence" value="ECO:0007669"/>
    <property type="project" value="InterPro"/>
</dbReference>
<keyword evidence="3" id="KW-0812">Transmembrane</keyword>
<dbReference type="InterPro" id="IPR043130">
    <property type="entry name" value="CDP-OH_PTrfase_TM_dom"/>
</dbReference>
<evidence type="ECO:0000256" key="2">
    <source>
        <dbReference type="RuleBase" id="RU003750"/>
    </source>
</evidence>
<keyword evidence="3" id="KW-0472">Membrane</keyword>